<dbReference type="PROSITE" id="PS50005">
    <property type="entry name" value="TPR"/>
    <property type="match status" value="1"/>
</dbReference>
<feature type="transmembrane region" description="Helical" evidence="1">
    <location>
        <begin position="35"/>
        <end position="54"/>
    </location>
</feature>
<dbReference type="PANTHER" id="PTHR12558">
    <property type="entry name" value="CELL DIVISION CYCLE 16,23,27"/>
    <property type="match status" value="1"/>
</dbReference>
<keyword evidence="1" id="KW-1133">Transmembrane helix</keyword>
<feature type="transmembrane region" description="Helical" evidence="1">
    <location>
        <begin position="85"/>
        <end position="108"/>
    </location>
</feature>
<dbReference type="PANTHER" id="PTHR12558:SF13">
    <property type="entry name" value="CELL DIVISION CYCLE PROTEIN 27 HOMOLOG"/>
    <property type="match status" value="1"/>
</dbReference>
<dbReference type="SMART" id="SM00028">
    <property type="entry name" value="TPR"/>
    <property type="match status" value="5"/>
</dbReference>
<dbReference type="SUPFAM" id="SSF48452">
    <property type="entry name" value="TPR-like"/>
    <property type="match status" value="2"/>
</dbReference>
<feature type="transmembrane region" description="Helical" evidence="1">
    <location>
        <begin position="6"/>
        <end position="28"/>
    </location>
</feature>
<evidence type="ECO:0008006" key="3">
    <source>
        <dbReference type="Google" id="ProtNLM"/>
    </source>
</evidence>
<gene>
    <name evidence="2" type="ORF">METZ01_LOCUS101201</name>
</gene>
<dbReference type="InterPro" id="IPR019734">
    <property type="entry name" value="TPR_rpt"/>
</dbReference>
<dbReference type="Pfam" id="PF13181">
    <property type="entry name" value="TPR_8"/>
    <property type="match status" value="1"/>
</dbReference>
<keyword evidence="1" id="KW-0812">Transmembrane</keyword>
<keyword evidence="1" id="KW-0472">Membrane</keyword>
<dbReference type="InterPro" id="IPR011990">
    <property type="entry name" value="TPR-like_helical_dom_sf"/>
</dbReference>
<name>A0A381W8S8_9ZZZZ</name>
<proteinExistence type="predicted"/>
<protein>
    <recommendedName>
        <fullName evidence="3">FlgO domain-containing protein</fullName>
    </recommendedName>
</protein>
<dbReference type="Gene3D" id="1.25.40.10">
    <property type="entry name" value="Tetratricopeptide repeat domain"/>
    <property type="match status" value="3"/>
</dbReference>
<evidence type="ECO:0000313" key="2">
    <source>
        <dbReference type="EMBL" id="SVA48347.1"/>
    </source>
</evidence>
<evidence type="ECO:0000256" key="1">
    <source>
        <dbReference type="SAM" id="Phobius"/>
    </source>
</evidence>
<feature type="non-terminal residue" evidence="2">
    <location>
        <position position="1"/>
    </location>
</feature>
<dbReference type="EMBL" id="UINC01010910">
    <property type="protein sequence ID" value="SVA48347.1"/>
    <property type="molecule type" value="Genomic_DNA"/>
</dbReference>
<dbReference type="Gene3D" id="3.40.50.10070">
    <property type="entry name" value="TolB, N-terminal domain"/>
    <property type="match status" value="1"/>
</dbReference>
<reference evidence="2" key="1">
    <citation type="submission" date="2018-05" db="EMBL/GenBank/DDBJ databases">
        <authorList>
            <person name="Lanie J.A."/>
            <person name="Ng W.-L."/>
            <person name="Kazmierczak K.M."/>
            <person name="Andrzejewski T.M."/>
            <person name="Davidsen T.M."/>
            <person name="Wayne K.J."/>
            <person name="Tettelin H."/>
            <person name="Glass J.I."/>
            <person name="Rusch D."/>
            <person name="Podicherti R."/>
            <person name="Tsui H.-C.T."/>
            <person name="Winkler M.E."/>
        </authorList>
    </citation>
    <scope>NUCLEOTIDE SEQUENCE</scope>
</reference>
<sequence>VYRTAAAYAVVAFVIMQIIEIVFPMFGIPDWAGRMVIIILFLGIPITIVFSWMYDVGEKGMVRSKPMMVGEDEDSRGFLARKRSWFLVGGSVLIILLGYRSAGTVFGYKLGKITDNRQSIAVLPFDNMSEGENDDYFSDGITEDIISYLSKVKGLKVISRTSVMQYKDSKMNIRDIAKELGVANILEGSVRRAGDQVRITGQLIDAKTDAHLWADIYDRKISDIFKVQSEVAKSIASTLGAELTSDEAKELASAKEIDPMAYDYYLRSDIGGSSNKDEIEQSIRYLEKALEYEPEYIDAITALASWHGWMYFLGLDRTDSRLEKNKKYLEMAKSMAPDDPLVIEEEGLYYYRIFRDYNKAFELYDKANLKSAGSFSRRAWVLRRLGQWEECIAYIWKAIDLNPKQAYYYRELGGTYNAIHNYDKALEVLNTSIELAPNDYETHLNKADWLYLRGLGDLKKAYNAFKDAEEQVGRGKYAWQLINVDIYAGDYKKAHERLSSIPDEELVWQWYLLSKNMVRGQLYYDEGKFEEARPYLLKAELKYENWINDEPNDARGFVAMSKVKAWLGKKSEAVKYARKATSILPIHKDYLSGPSYLRNLAYIYAIVGENELATKELEYLSTVKNGIGMGTLRLDPVFEEVRKDPRIIALLKK</sequence>
<dbReference type="AlphaFoldDB" id="A0A381W8S8"/>
<accession>A0A381W8S8</accession>
<organism evidence="2">
    <name type="scientific">marine metagenome</name>
    <dbReference type="NCBI Taxonomy" id="408172"/>
    <lineage>
        <taxon>unclassified sequences</taxon>
        <taxon>metagenomes</taxon>
        <taxon>ecological metagenomes</taxon>
    </lineage>
</organism>